<keyword evidence="3 6" id="KW-0808">Transferase</keyword>
<dbReference type="STRING" id="2025994.A0A2T3ALR9"/>
<dbReference type="Proteomes" id="UP000241462">
    <property type="component" value="Unassembled WGS sequence"/>
</dbReference>
<dbReference type="SUPFAM" id="SSF53335">
    <property type="entry name" value="S-adenosyl-L-methionine-dependent methyltransferases"/>
    <property type="match status" value="1"/>
</dbReference>
<dbReference type="InterPro" id="IPR029063">
    <property type="entry name" value="SAM-dependent_MTases_sf"/>
</dbReference>
<dbReference type="OrthoDB" id="414133at2759"/>
<reference evidence="6 7" key="1">
    <citation type="journal article" date="2018" name="Mycol. Prog.">
        <title>Coniella lustricola, a new species from submerged detritus.</title>
        <authorList>
            <person name="Raudabaugh D.B."/>
            <person name="Iturriaga T."/>
            <person name="Carver A."/>
            <person name="Mondo S."/>
            <person name="Pangilinan J."/>
            <person name="Lipzen A."/>
            <person name="He G."/>
            <person name="Amirebrahimi M."/>
            <person name="Grigoriev I.V."/>
            <person name="Miller A.N."/>
        </authorList>
    </citation>
    <scope>NUCLEOTIDE SEQUENCE [LARGE SCALE GENOMIC DNA]</scope>
    <source>
        <strain evidence="6 7">B22-T-1</strain>
    </source>
</reference>
<dbReference type="Pfam" id="PF00145">
    <property type="entry name" value="DNA_methylase"/>
    <property type="match status" value="2"/>
</dbReference>
<keyword evidence="4" id="KW-0949">S-adenosyl-L-methionine</keyword>
<evidence type="ECO:0000313" key="6">
    <source>
        <dbReference type="EMBL" id="PSS03229.1"/>
    </source>
</evidence>
<dbReference type="GO" id="GO:0044027">
    <property type="term" value="P:negative regulation of gene expression via chromosomal CpG island methylation"/>
    <property type="evidence" value="ECO:0007669"/>
    <property type="project" value="TreeGrafter"/>
</dbReference>
<dbReference type="GO" id="GO:0032259">
    <property type="term" value="P:methylation"/>
    <property type="evidence" value="ECO:0007669"/>
    <property type="project" value="UniProtKB-KW"/>
</dbReference>
<protein>
    <recommendedName>
        <fullName evidence="1">DNA (cytosine-5-)-methyltransferase</fullName>
        <ecNumber evidence="1">2.1.1.37</ecNumber>
    </recommendedName>
</protein>
<gene>
    <name evidence="6" type="ORF">BD289DRAFT_498166</name>
</gene>
<dbReference type="PANTHER" id="PTHR10629">
    <property type="entry name" value="CYTOSINE-SPECIFIC METHYLTRANSFERASE"/>
    <property type="match status" value="1"/>
</dbReference>
<proteinExistence type="predicted"/>
<feature type="compositionally biased region" description="Polar residues" evidence="5">
    <location>
        <begin position="592"/>
        <end position="609"/>
    </location>
</feature>
<evidence type="ECO:0000256" key="3">
    <source>
        <dbReference type="ARBA" id="ARBA00022679"/>
    </source>
</evidence>
<keyword evidence="7" id="KW-1185">Reference proteome</keyword>
<evidence type="ECO:0000256" key="2">
    <source>
        <dbReference type="ARBA" id="ARBA00022603"/>
    </source>
</evidence>
<evidence type="ECO:0000256" key="4">
    <source>
        <dbReference type="ARBA" id="ARBA00022691"/>
    </source>
</evidence>
<dbReference type="InParanoid" id="A0A2T3ALR9"/>
<name>A0A2T3ALR9_9PEZI</name>
<evidence type="ECO:0000256" key="5">
    <source>
        <dbReference type="SAM" id="MobiDB-lite"/>
    </source>
</evidence>
<accession>A0A2T3ALR9</accession>
<dbReference type="PANTHER" id="PTHR10629:SF52">
    <property type="entry name" value="DNA (CYTOSINE-5)-METHYLTRANSFERASE 1"/>
    <property type="match status" value="1"/>
</dbReference>
<dbReference type="InterPro" id="IPR050390">
    <property type="entry name" value="C5-Methyltransferase"/>
</dbReference>
<dbReference type="AlphaFoldDB" id="A0A2T3ALR9"/>
<keyword evidence="2 6" id="KW-0489">Methyltransferase</keyword>
<feature type="region of interest" description="Disordered" evidence="5">
    <location>
        <begin position="592"/>
        <end position="663"/>
    </location>
</feature>
<dbReference type="EMBL" id="KZ678376">
    <property type="protein sequence ID" value="PSS03229.1"/>
    <property type="molecule type" value="Genomic_DNA"/>
</dbReference>
<evidence type="ECO:0000256" key="1">
    <source>
        <dbReference type="ARBA" id="ARBA00011975"/>
    </source>
</evidence>
<dbReference type="Gene3D" id="3.90.120.10">
    <property type="entry name" value="DNA Methylase, subunit A, domain 2"/>
    <property type="match status" value="1"/>
</dbReference>
<sequence>MYCARSLESASIASSSKTAGSVINVIQPAALFVLRGVPFTRTRNLDGLVTPYQNEVCVIYEVDQDDPRPVNEQALVQCTANDIKATPTPRILHRTNKPFPECRFDPASYPTRESREHTAPLTCRWILTLLYPDKRFRRAQRPVSGETLEHITEKDVSRLRNQMSDSKKLLDWRKGEYSRGGSHKAPYGRAAKMPQAGLNHARDWADPVLLRPRCGRQTYTAADIFSGAGGYSAGAKMAGIHIVHAVDHWPRCNATYRANHSDHDMVDLVHLSPPCQTWSPAHTANGKHDDANIAALYASQFIVEKLRPRFITFEQTFGIIQERYRFFFNAFVQSLTRHGYSTRKRLIMIAAAPGQCLPSWPAPVHSASPKAGQKPLVSAIRACVGLREDEDLHDVAAARAIENRLPWNGHLPMNRTITTSGGQAYHWEGKREFTLAEFARLQGFPHNYQFVKPCVKKQIGNAFPPIVVFHLTKHLKHWMERLDRVEPEMGRAHLDAISVSSSEEHAAASSPQRLGYRAQLDSEEARRRSSGSSLMFIGVQSVVAVTEQKDEDDDEGVEKEPQNPFKAIPGRGPVALFNDWLLSRIQDVRQGSTGVVERASNSGSHSTMSADLADRSSIDEPTGEEGEDQQQTARKRALENPLSILNSTSSTKRRRSDEQVIGQ</sequence>
<dbReference type="GO" id="GO:0003677">
    <property type="term" value="F:DNA binding"/>
    <property type="evidence" value="ECO:0007669"/>
    <property type="project" value="TreeGrafter"/>
</dbReference>
<dbReference type="EC" id="2.1.1.37" evidence="1"/>
<organism evidence="6 7">
    <name type="scientific">Coniella lustricola</name>
    <dbReference type="NCBI Taxonomy" id="2025994"/>
    <lineage>
        <taxon>Eukaryota</taxon>
        <taxon>Fungi</taxon>
        <taxon>Dikarya</taxon>
        <taxon>Ascomycota</taxon>
        <taxon>Pezizomycotina</taxon>
        <taxon>Sordariomycetes</taxon>
        <taxon>Sordariomycetidae</taxon>
        <taxon>Diaporthales</taxon>
        <taxon>Schizoparmaceae</taxon>
        <taxon>Coniella</taxon>
    </lineage>
</organism>
<dbReference type="Gene3D" id="3.40.50.150">
    <property type="entry name" value="Vaccinia Virus protein VP39"/>
    <property type="match status" value="1"/>
</dbReference>
<dbReference type="InterPro" id="IPR001525">
    <property type="entry name" value="C5_MeTfrase"/>
</dbReference>
<dbReference type="GO" id="GO:0005634">
    <property type="term" value="C:nucleus"/>
    <property type="evidence" value="ECO:0007669"/>
    <property type="project" value="TreeGrafter"/>
</dbReference>
<feature type="region of interest" description="Disordered" evidence="5">
    <location>
        <begin position="500"/>
        <end position="523"/>
    </location>
</feature>
<dbReference type="GO" id="GO:0003886">
    <property type="term" value="F:DNA (cytosine-5-)-methyltransferase activity"/>
    <property type="evidence" value="ECO:0007669"/>
    <property type="project" value="UniProtKB-EC"/>
</dbReference>
<evidence type="ECO:0000313" key="7">
    <source>
        <dbReference type="Proteomes" id="UP000241462"/>
    </source>
</evidence>
<feature type="region of interest" description="Disordered" evidence="5">
    <location>
        <begin position="547"/>
        <end position="570"/>
    </location>
</feature>